<reference evidence="2" key="2">
    <citation type="submission" date="2023-04" db="EMBL/GenBank/DDBJ databases">
        <authorList>
            <person name="Bu L."/>
            <person name="Lu L."/>
            <person name="Laidemitt M.R."/>
            <person name="Zhang S.M."/>
            <person name="Mutuku M."/>
            <person name="Mkoji G."/>
            <person name="Steinauer M."/>
            <person name="Loker E.S."/>
        </authorList>
    </citation>
    <scope>NUCLEOTIDE SEQUENCE</scope>
    <source>
        <strain evidence="2">KasaAsao</strain>
        <tissue evidence="2">Whole Snail</tissue>
    </source>
</reference>
<dbReference type="EMBL" id="JASAOG010000028">
    <property type="protein sequence ID" value="KAK0061933.1"/>
    <property type="molecule type" value="Genomic_DNA"/>
</dbReference>
<evidence type="ECO:0000313" key="3">
    <source>
        <dbReference type="Proteomes" id="UP001233172"/>
    </source>
</evidence>
<dbReference type="SMART" id="SM00473">
    <property type="entry name" value="PAN_AP"/>
    <property type="match status" value="1"/>
</dbReference>
<name>A0AAD8BWG0_BIOPF</name>
<proteinExistence type="predicted"/>
<comment type="caution">
    <text evidence="2">The sequence shown here is derived from an EMBL/GenBank/DDBJ whole genome shotgun (WGS) entry which is preliminary data.</text>
</comment>
<dbReference type="Pfam" id="PF00024">
    <property type="entry name" value="PAN_1"/>
    <property type="match status" value="1"/>
</dbReference>
<keyword evidence="3" id="KW-1185">Reference proteome</keyword>
<accession>A0AAD8BWG0</accession>
<evidence type="ECO:0000259" key="1">
    <source>
        <dbReference type="PROSITE" id="PS50948"/>
    </source>
</evidence>
<sequence>MEVLVSSSMVEESYFDRQVNTKLSGTPYATLANTDSSNCLLECLLRRLTSHCAAFNWDTIKKSCELFIVDPYVDLTSNLTAVSGTNFYIQRNVLV</sequence>
<evidence type="ECO:0000313" key="2">
    <source>
        <dbReference type="EMBL" id="KAK0061933.1"/>
    </source>
</evidence>
<dbReference type="SUPFAM" id="SSF57414">
    <property type="entry name" value="Hairpin loop containing domain-like"/>
    <property type="match status" value="1"/>
</dbReference>
<dbReference type="AlphaFoldDB" id="A0AAD8BWG0"/>
<dbReference type="InterPro" id="IPR003609">
    <property type="entry name" value="Pan_app"/>
</dbReference>
<protein>
    <submittedName>
        <fullName evidence="2">Fucolectin-7</fullName>
    </submittedName>
</protein>
<dbReference type="Proteomes" id="UP001233172">
    <property type="component" value="Unassembled WGS sequence"/>
</dbReference>
<feature type="domain" description="Apple" evidence="1">
    <location>
        <begin position="10"/>
        <end position="92"/>
    </location>
</feature>
<dbReference type="PROSITE" id="PS50948">
    <property type="entry name" value="PAN"/>
    <property type="match status" value="1"/>
</dbReference>
<gene>
    <name evidence="2" type="ORF">Bpfe_008848</name>
</gene>
<organism evidence="2 3">
    <name type="scientific">Biomphalaria pfeifferi</name>
    <name type="common">Bloodfluke planorb</name>
    <name type="synonym">Freshwater snail</name>
    <dbReference type="NCBI Taxonomy" id="112525"/>
    <lineage>
        <taxon>Eukaryota</taxon>
        <taxon>Metazoa</taxon>
        <taxon>Spiralia</taxon>
        <taxon>Lophotrochozoa</taxon>
        <taxon>Mollusca</taxon>
        <taxon>Gastropoda</taxon>
        <taxon>Heterobranchia</taxon>
        <taxon>Euthyneura</taxon>
        <taxon>Panpulmonata</taxon>
        <taxon>Hygrophila</taxon>
        <taxon>Lymnaeoidea</taxon>
        <taxon>Planorbidae</taxon>
        <taxon>Biomphalaria</taxon>
    </lineage>
</organism>
<reference evidence="2" key="1">
    <citation type="journal article" date="2023" name="PLoS Negl. Trop. Dis.">
        <title>A genome sequence for Biomphalaria pfeifferi, the major vector snail for the human-infecting parasite Schistosoma mansoni.</title>
        <authorList>
            <person name="Bu L."/>
            <person name="Lu L."/>
            <person name="Laidemitt M.R."/>
            <person name="Zhang S.M."/>
            <person name="Mutuku M."/>
            <person name="Mkoji G."/>
            <person name="Steinauer M."/>
            <person name="Loker E.S."/>
        </authorList>
    </citation>
    <scope>NUCLEOTIDE SEQUENCE</scope>
    <source>
        <strain evidence="2">KasaAsao</strain>
    </source>
</reference>